<dbReference type="Proteomes" id="UP001207468">
    <property type="component" value="Unassembled WGS sequence"/>
</dbReference>
<protein>
    <submittedName>
        <fullName evidence="1">Kinase-like domain-containing protein</fullName>
    </submittedName>
</protein>
<dbReference type="EMBL" id="JAGFNK010000119">
    <property type="protein sequence ID" value="KAI9507602.1"/>
    <property type="molecule type" value="Genomic_DNA"/>
</dbReference>
<sequence length="349" mass="40689">MGPVNLYTHEVRWRDRQLFLESKGYMLRPRLRPGWTPSWLSTGQEYYTCEDSSRLPFRPLLVDATRISDDKLVYIKEVTTSDLESRLALILSAIDDPANHSVPIIDTFVDSDDEAISYIVMPFLRLIDDPPFETIAEMLDFVDQLLEGLVFMHSQGVAHRDCSLKNILMDASRMFPQGHHPVERSFLHDITTVAPRIPRLDARVRYYFIDYGISSYFPAGEQRQLVLGRAGRDQDVPELSNTVPYDPFKVDIFTIGNVLRCEFQNHYSNLGFFTPLIENMTQRDPSSRPSAEQALQQWRTLRTRINILHRYWRLRDCKEPPIAIFVLDMFYLLGFIFRFLGRIVRRSST</sequence>
<proteinExistence type="predicted"/>
<name>A0ACC0U9S5_9AGAM</name>
<reference evidence="1" key="1">
    <citation type="submission" date="2021-03" db="EMBL/GenBank/DDBJ databases">
        <title>Evolutionary priming and transition to the ectomycorrhizal habit in an iconic lineage of mushroom-forming fungi: is preadaptation a requirement?</title>
        <authorList>
            <consortium name="DOE Joint Genome Institute"/>
            <person name="Looney B.P."/>
            <person name="Miyauchi S."/>
            <person name="Morin E."/>
            <person name="Drula E."/>
            <person name="Courty P.E."/>
            <person name="Chicoki N."/>
            <person name="Fauchery L."/>
            <person name="Kohler A."/>
            <person name="Kuo A."/>
            <person name="LaButti K."/>
            <person name="Pangilinan J."/>
            <person name="Lipzen A."/>
            <person name="Riley R."/>
            <person name="Andreopoulos W."/>
            <person name="He G."/>
            <person name="Johnson J."/>
            <person name="Barry K.W."/>
            <person name="Grigoriev I.V."/>
            <person name="Nagy L."/>
            <person name="Hibbett D."/>
            <person name="Henrissat B."/>
            <person name="Matheny P.B."/>
            <person name="Labbe J."/>
            <person name="Martin A.F."/>
        </authorList>
    </citation>
    <scope>NUCLEOTIDE SEQUENCE</scope>
    <source>
        <strain evidence="1">BPL698</strain>
    </source>
</reference>
<comment type="caution">
    <text evidence="1">The sequence shown here is derived from an EMBL/GenBank/DDBJ whole genome shotgun (WGS) entry which is preliminary data.</text>
</comment>
<gene>
    <name evidence="1" type="ORF">F5148DRAFT_981201</name>
</gene>
<accession>A0ACC0U9S5</accession>
<organism evidence="1 2">
    <name type="scientific">Russula earlei</name>
    <dbReference type="NCBI Taxonomy" id="71964"/>
    <lineage>
        <taxon>Eukaryota</taxon>
        <taxon>Fungi</taxon>
        <taxon>Dikarya</taxon>
        <taxon>Basidiomycota</taxon>
        <taxon>Agaricomycotina</taxon>
        <taxon>Agaricomycetes</taxon>
        <taxon>Russulales</taxon>
        <taxon>Russulaceae</taxon>
        <taxon>Russula</taxon>
    </lineage>
</organism>
<evidence type="ECO:0000313" key="1">
    <source>
        <dbReference type="EMBL" id="KAI9507602.1"/>
    </source>
</evidence>
<evidence type="ECO:0000313" key="2">
    <source>
        <dbReference type="Proteomes" id="UP001207468"/>
    </source>
</evidence>
<keyword evidence="2" id="KW-1185">Reference proteome</keyword>